<proteinExistence type="predicted"/>
<evidence type="ECO:0000313" key="3">
    <source>
        <dbReference type="Proteomes" id="UP000823635"/>
    </source>
</evidence>
<accession>A0A9D9DKF4</accession>
<dbReference type="InterPro" id="IPR027417">
    <property type="entry name" value="P-loop_NTPase"/>
</dbReference>
<keyword evidence="1" id="KW-1133">Transmembrane helix</keyword>
<keyword evidence="1" id="KW-0472">Membrane</keyword>
<dbReference type="EMBL" id="JADINB010000111">
    <property type="protein sequence ID" value="MBO8429264.1"/>
    <property type="molecule type" value="Genomic_DNA"/>
</dbReference>
<dbReference type="Pfam" id="PF13604">
    <property type="entry name" value="AAA_30"/>
    <property type="match status" value="1"/>
</dbReference>
<dbReference type="SUPFAM" id="SSF52540">
    <property type="entry name" value="P-loop containing nucleoside triphosphate hydrolases"/>
    <property type="match status" value="1"/>
</dbReference>
<dbReference type="Proteomes" id="UP000823635">
    <property type="component" value="Unassembled WGS sequence"/>
</dbReference>
<evidence type="ECO:0000313" key="2">
    <source>
        <dbReference type="EMBL" id="MBO8429264.1"/>
    </source>
</evidence>
<gene>
    <name evidence="2" type="ORF">IAC68_04975</name>
</gene>
<sequence>MALEAYLNERLLEKAGHTPTVCQRELFSTLSAFIADHDDGNWLMLVTGYAGTGKTSAISALVLLLKEMNRRHILMAPTGRAAKVLRNYAGVSAKTIHKQIYRQKSLQEIEGEFSIDMNKFTDTFFIVDEASLINNASAGPSIFGSGNLLEDLFKYVRSNRGNKLILMGDPAQLPPVGMECSPALDRDFLSRYCNRLYFSHLTSVVRQKKSSGILYNATVLRNEIENGDISPFSLSVDGFDDVERTSGADMTESLSWAIDKY</sequence>
<feature type="transmembrane region" description="Helical" evidence="1">
    <location>
        <begin position="42"/>
        <end position="65"/>
    </location>
</feature>
<comment type="caution">
    <text evidence="2">The sequence shown here is derived from an EMBL/GenBank/DDBJ whole genome shotgun (WGS) entry which is preliminary data.</text>
</comment>
<protein>
    <submittedName>
        <fullName evidence="2">AAA family ATPase</fullName>
    </submittedName>
</protein>
<reference evidence="2" key="1">
    <citation type="submission" date="2020-10" db="EMBL/GenBank/DDBJ databases">
        <authorList>
            <person name="Gilroy R."/>
        </authorList>
    </citation>
    <scope>NUCLEOTIDE SEQUENCE</scope>
    <source>
        <strain evidence="2">15467</strain>
    </source>
</reference>
<organism evidence="2 3">
    <name type="scientific">Candidatus Egerieousia excrementavium</name>
    <dbReference type="NCBI Taxonomy" id="2840778"/>
    <lineage>
        <taxon>Bacteria</taxon>
        <taxon>Pseudomonadati</taxon>
        <taxon>Bacteroidota</taxon>
        <taxon>Bacteroidia</taxon>
        <taxon>Bacteroidales</taxon>
        <taxon>Candidatus Egerieousia</taxon>
    </lineage>
</organism>
<feature type="non-terminal residue" evidence="2">
    <location>
        <position position="261"/>
    </location>
</feature>
<dbReference type="Gene3D" id="3.40.50.300">
    <property type="entry name" value="P-loop containing nucleotide triphosphate hydrolases"/>
    <property type="match status" value="1"/>
</dbReference>
<dbReference type="AlphaFoldDB" id="A0A9D9DKF4"/>
<dbReference type="CDD" id="cd17933">
    <property type="entry name" value="DEXSc_RecD-like"/>
    <property type="match status" value="1"/>
</dbReference>
<keyword evidence="1" id="KW-0812">Transmembrane</keyword>
<reference evidence="2" key="2">
    <citation type="journal article" date="2021" name="PeerJ">
        <title>Extensive microbial diversity within the chicken gut microbiome revealed by metagenomics and culture.</title>
        <authorList>
            <person name="Gilroy R."/>
            <person name="Ravi A."/>
            <person name="Getino M."/>
            <person name="Pursley I."/>
            <person name="Horton D.L."/>
            <person name="Alikhan N.F."/>
            <person name="Baker D."/>
            <person name="Gharbi K."/>
            <person name="Hall N."/>
            <person name="Watson M."/>
            <person name="Adriaenssens E.M."/>
            <person name="Foster-Nyarko E."/>
            <person name="Jarju S."/>
            <person name="Secka A."/>
            <person name="Antonio M."/>
            <person name="Oren A."/>
            <person name="Chaudhuri R.R."/>
            <person name="La Ragione R."/>
            <person name="Hildebrand F."/>
            <person name="Pallen M.J."/>
        </authorList>
    </citation>
    <scope>NUCLEOTIDE SEQUENCE</scope>
    <source>
        <strain evidence="2">15467</strain>
    </source>
</reference>
<evidence type="ECO:0000256" key="1">
    <source>
        <dbReference type="SAM" id="Phobius"/>
    </source>
</evidence>
<name>A0A9D9DKF4_9BACT</name>